<dbReference type="AlphaFoldDB" id="A0A158P883"/>
<keyword evidence="1" id="KW-1185">Reference proteome</keyword>
<dbReference type="SUPFAM" id="SSF50729">
    <property type="entry name" value="PH domain-like"/>
    <property type="match status" value="1"/>
</dbReference>
<evidence type="ECO:0000313" key="2">
    <source>
        <dbReference type="WBParaSite" id="ACAC_0000675801-mRNA-1"/>
    </source>
</evidence>
<reference evidence="1" key="1">
    <citation type="submission" date="2012-09" db="EMBL/GenBank/DDBJ databases">
        <authorList>
            <person name="Martin A.A."/>
        </authorList>
    </citation>
    <scope>NUCLEOTIDE SEQUENCE</scope>
</reference>
<organism evidence="1 2">
    <name type="scientific">Angiostrongylus cantonensis</name>
    <name type="common">Rat lungworm</name>
    <dbReference type="NCBI Taxonomy" id="6313"/>
    <lineage>
        <taxon>Eukaryota</taxon>
        <taxon>Metazoa</taxon>
        <taxon>Ecdysozoa</taxon>
        <taxon>Nematoda</taxon>
        <taxon>Chromadorea</taxon>
        <taxon>Rhabditida</taxon>
        <taxon>Rhabditina</taxon>
        <taxon>Rhabditomorpha</taxon>
        <taxon>Strongyloidea</taxon>
        <taxon>Metastrongylidae</taxon>
        <taxon>Angiostrongylus</taxon>
    </lineage>
</organism>
<accession>A0A158P883</accession>
<reference evidence="2" key="2">
    <citation type="submission" date="2016-04" db="UniProtKB">
        <authorList>
            <consortium name="WormBaseParasite"/>
        </authorList>
    </citation>
    <scope>IDENTIFICATION</scope>
</reference>
<sequence>MPLFRSRRRSPQYKIGQECNTEVSGIETARCGCRCGDGGAGGGGDFGGIGTGGGECASFGGGSYCWCRMFRINAELFELSADGTKWVMVDNRMMYISVYRNEMDRVRIIAISQTGRTVLDTTLSKDQKVEKISECFVFWRDVSGRTLGVNTLTAKDATLFVTHTEPSASSITPMSQHNIDAQVSINPLNMVFHHNHGLINVDLLECFITLADKPNVLHLAYASQIYELEFTGEANRFATKVLNMSSLLLARTTCTDVAVTFLNRQHQKHQEKLWQVGQMLIGKRYERY</sequence>
<protein>
    <submittedName>
        <fullName evidence="2">Mic1 domain-containing protein</fullName>
    </submittedName>
</protein>
<name>A0A158P883_ANGCA</name>
<dbReference type="Gene3D" id="2.30.29.30">
    <property type="entry name" value="Pleckstrin-homology domain (PH domain)/Phosphotyrosine-binding domain (PTB)"/>
    <property type="match status" value="1"/>
</dbReference>
<proteinExistence type="predicted"/>
<dbReference type="Proteomes" id="UP000035642">
    <property type="component" value="Unassembled WGS sequence"/>
</dbReference>
<evidence type="ECO:0000313" key="1">
    <source>
        <dbReference type="Proteomes" id="UP000035642"/>
    </source>
</evidence>
<dbReference type="STRING" id="6313.A0A158P883"/>
<dbReference type="WBParaSite" id="ACAC_0000675801-mRNA-1">
    <property type="protein sequence ID" value="ACAC_0000675801-mRNA-1"/>
    <property type="gene ID" value="ACAC_0000675801"/>
</dbReference>
<dbReference type="InterPro" id="IPR011993">
    <property type="entry name" value="PH-like_dom_sf"/>
</dbReference>